<evidence type="ECO:0000256" key="9">
    <source>
        <dbReference type="ARBA" id="ARBA00022989"/>
    </source>
</evidence>
<keyword evidence="12" id="KW-0175">Coiled coil</keyword>
<dbReference type="PROSITE" id="PS01307">
    <property type="entry name" value="MOTA"/>
    <property type="match status" value="1"/>
</dbReference>
<keyword evidence="8" id="KW-0375">Hydrogen ion transport</keyword>
<accession>A0A1M5XKS0</accession>
<dbReference type="GO" id="GO:1902600">
    <property type="term" value="P:proton transmembrane transport"/>
    <property type="evidence" value="ECO:0007669"/>
    <property type="project" value="UniProtKB-KW"/>
</dbReference>
<evidence type="ECO:0000256" key="8">
    <source>
        <dbReference type="ARBA" id="ARBA00022781"/>
    </source>
</evidence>
<keyword evidence="7" id="KW-0283">Flagellar rotation</keyword>
<evidence type="ECO:0000256" key="6">
    <source>
        <dbReference type="ARBA" id="ARBA00022692"/>
    </source>
</evidence>
<evidence type="ECO:0000256" key="13">
    <source>
        <dbReference type="SAM" id="Phobius"/>
    </source>
</evidence>
<feature type="transmembrane region" description="Helical" evidence="13">
    <location>
        <begin position="177"/>
        <end position="202"/>
    </location>
</feature>
<evidence type="ECO:0000256" key="3">
    <source>
        <dbReference type="ARBA" id="ARBA00022448"/>
    </source>
</evidence>
<evidence type="ECO:0000256" key="10">
    <source>
        <dbReference type="ARBA" id="ARBA00023065"/>
    </source>
</evidence>
<evidence type="ECO:0000256" key="12">
    <source>
        <dbReference type="SAM" id="Coils"/>
    </source>
</evidence>
<feature type="domain" description="Motility protein A N-terminal" evidence="15">
    <location>
        <begin position="8"/>
        <end position="90"/>
    </location>
</feature>
<comment type="similarity">
    <text evidence="2">Belongs to the MotA family.</text>
</comment>
<keyword evidence="6 13" id="KW-0812">Transmembrane</keyword>
<keyword evidence="9 13" id="KW-1133">Transmembrane helix</keyword>
<dbReference type="RefSeq" id="WP_084133671.1">
    <property type="nucleotide sequence ID" value="NZ_FQXM01000030.1"/>
</dbReference>
<keyword evidence="3" id="KW-0813">Transport</keyword>
<dbReference type="PANTHER" id="PTHR30433:SF2">
    <property type="entry name" value="MOTILITY PROTEIN A"/>
    <property type="match status" value="1"/>
</dbReference>
<dbReference type="GO" id="GO:0006935">
    <property type="term" value="P:chemotaxis"/>
    <property type="evidence" value="ECO:0007669"/>
    <property type="project" value="UniProtKB-KW"/>
</dbReference>
<dbReference type="AlphaFoldDB" id="A0A1M5XKS0"/>
<evidence type="ECO:0000259" key="14">
    <source>
        <dbReference type="Pfam" id="PF01618"/>
    </source>
</evidence>
<dbReference type="Pfam" id="PF20560">
    <property type="entry name" value="MotA_N"/>
    <property type="match status" value="1"/>
</dbReference>
<keyword evidence="17" id="KW-1185">Reference proteome</keyword>
<dbReference type="Proteomes" id="UP000184447">
    <property type="component" value="Unassembled WGS sequence"/>
</dbReference>
<evidence type="ECO:0000256" key="4">
    <source>
        <dbReference type="ARBA" id="ARBA00022475"/>
    </source>
</evidence>
<evidence type="ECO:0000259" key="15">
    <source>
        <dbReference type="Pfam" id="PF20560"/>
    </source>
</evidence>
<comment type="subcellular location">
    <subcellularLocation>
        <location evidence="1">Cell membrane</location>
        <topology evidence="1">Multi-pass membrane protein</topology>
    </subcellularLocation>
</comment>
<proteinExistence type="inferred from homology"/>
<feature type="transmembrane region" description="Helical" evidence="13">
    <location>
        <begin position="7"/>
        <end position="28"/>
    </location>
</feature>
<dbReference type="GO" id="GO:0071978">
    <property type="term" value="P:bacterial-type flagellum-dependent swarming motility"/>
    <property type="evidence" value="ECO:0007669"/>
    <property type="project" value="InterPro"/>
</dbReference>
<protein>
    <submittedName>
        <fullName evidence="16">Chemotaxis protein MotA</fullName>
    </submittedName>
</protein>
<evidence type="ECO:0000256" key="5">
    <source>
        <dbReference type="ARBA" id="ARBA00022500"/>
    </source>
</evidence>
<evidence type="ECO:0000256" key="11">
    <source>
        <dbReference type="ARBA" id="ARBA00023136"/>
    </source>
</evidence>
<sequence>MKRSLTTLIGLVMGFVLIVGSIMMAGSINGYIDLPSFLITIGGSMMALFIGEPFDNVKKIPALLKIAFSEINTDKSQLIDTFIDLSKKAKKDGFNSIEEQVEEIQDKFLKRGLLMVIDAMEVELIKEILELEIDAAEERHTEGQRLFKKWGEYAPAFGMLGTIIGLIGMLANLSDAAAIGTGMATALITTFYGALFANLVVLPIASNLEVKSSDEVYLRTMMIDGVLSVQSKMSTMNIEEKLGTYLSPQERLKRKDDSITKVEYENA</sequence>
<organism evidence="16 17">
    <name type="scientific">Clostridium grantii DSM 8605</name>
    <dbReference type="NCBI Taxonomy" id="1121316"/>
    <lineage>
        <taxon>Bacteria</taxon>
        <taxon>Bacillati</taxon>
        <taxon>Bacillota</taxon>
        <taxon>Clostridia</taxon>
        <taxon>Eubacteriales</taxon>
        <taxon>Clostridiaceae</taxon>
        <taxon>Clostridium</taxon>
    </lineage>
</organism>
<dbReference type="InterPro" id="IPR002898">
    <property type="entry name" value="MotA_ExbB_proton_chnl"/>
</dbReference>
<dbReference type="GO" id="GO:0005886">
    <property type="term" value="C:plasma membrane"/>
    <property type="evidence" value="ECO:0007669"/>
    <property type="project" value="UniProtKB-SubCell"/>
</dbReference>
<dbReference type="PANTHER" id="PTHR30433">
    <property type="entry name" value="CHEMOTAXIS PROTEIN MOTA"/>
    <property type="match status" value="1"/>
</dbReference>
<evidence type="ECO:0000256" key="7">
    <source>
        <dbReference type="ARBA" id="ARBA00022779"/>
    </source>
</evidence>
<dbReference type="InterPro" id="IPR047055">
    <property type="entry name" value="MotA-like"/>
</dbReference>
<keyword evidence="10" id="KW-0406">Ion transport</keyword>
<evidence type="ECO:0000256" key="1">
    <source>
        <dbReference type="ARBA" id="ARBA00004651"/>
    </source>
</evidence>
<feature type="coiled-coil region" evidence="12">
    <location>
        <begin position="119"/>
        <end position="146"/>
    </location>
</feature>
<dbReference type="InterPro" id="IPR000540">
    <property type="entry name" value="Flag_MotA_CS"/>
</dbReference>
<dbReference type="EMBL" id="FQXM01000030">
    <property type="protein sequence ID" value="SHH99843.1"/>
    <property type="molecule type" value="Genomic_DNA"/>
</dbReference>
<name>A0A1M5XKS0_9CLOT</name>
<feature type="domain" description="MotA/TolQ/ExbB proton channel" evidence="14">
    <location>
        <begin position="102"/>
        <end position="218"/>
    </location>
</feature>
<feature type="transmembrane region" description="Helical" evidence="13">
    <location>
        <begin position="153"/>
        <end position="171"/>
    </location>
</feature>
<evidence type="ECO:0000313" key="16">
    <source>
        <dbReference type="EMBL" id="SHH99843.1"/>
    </source>
</evidence>
<evidence type="ECO:0000256" key="2">
    <source>
        <dbReference type="ARBA" id="ARBA00008038"/>
    </source>
</evidence>
<keyword evidence="4" id="KW-1003">Cell membrane</keyword>
<dbReference type="Pfam" id="PF01618">
    <property type="entry name" value="MotA_ExbB"/>
    <property type="match status" value="1"/>
</dbReference>
<reference evidence="16 17" key="1">
    <citation type="submission" date="2016-11" db="EMBL/GenBank/DDBJ databases">
        <authorList>
            <person name="Jaros S."/>
            <person name="Januszkiewicz K."/>
            <person name="Wedrychowicz H."/>
        </authorList>
    </citation>
    <scope>NUCLEOTIDE SEQUENCE [LARGE SCALE GENOMIC DNA]</scope>
    <source>
        <strain evidence="16 17">DSM 8605</strain>
    </source>
</reference>
<keyword evidence="11 13" id="KW-0472">Membrane</keyword>
<dbReference type="STRING" id="1121316.SAMN02745207_03706"/>
<keyword evidence="5" id="KW-0145">Chemotaxis</keyword>
<dbReference type="InterPro" id="IPR046786">
    <property type="entry name" value="MotA_N"/>
</dbReference>
<dbReference type="OrthoDB" id="9806929at2"/>
<gene>
    <name evidence="16" type="ORF">SAMN02745207_03706</name>
</gene>
<evidence type="ECO:0000313" key="17">
    <source>
        <dbReference type="Proteomes" id="UP000184447"/>
    </source>
</evidence>
<feature type="transmembrane region" description="Helical" evidence="13">
    <location>
        <begin position="34"/>
        <end position="51"/>
    </location>
</feature>